<keyword evidence="3" id="KW-1185">Reference proteome</keyword>
<feature type="transmembrane region" description="Helical" evidence="1">
    <location>
        <begin position="201"/>
        <end position="223"/>
    </location>
</feature>
<reference evidence="2 3" key="1">
    <citation type="journal article" date="2015" name="J. Microbiol.">
        <title>Sphingosinicella ginsenosidimutans sp. nov., with ginsenoside converting activity.</title>
        <authorList>
            <person name="Kim J.K."/>
            <person name="Kang M.S."/>
            <person name="Park S.C."/>
            <person name="Kim K.M."/>
            <person name="Choi K."/>
            <person name="Yoon M.H."/>
            <person name="Im W.T."/>
        </authorList>
    </citation>
    <scope>NUCLEOTIDE SEQUENCE [LARGE SCALE GENOMIC DNA]</scope>
    <source>
        <strain evidence="2 3">BS-11</strain>
    </source>
</reference>
<evidence type="ECO:0000313" key="3">
    <source>
        <dbReference type="Proteomes" id="UP000321249"/>
    </source>
</evidence>
<keyword evidence="1" id="KW-0812">Transmembrane</keyword>
<feature type="transmembrane region" description="Helical" evidence="1">
    <location>
        <begin position="235"/>
        <end position="253"/>
    </location>
</feature>
<dbReference type="EMBL" id="VOQQ01000001">
    <property type="protein sequence ID" value="TXC64569.1"/>
    <property type="molecule type" value="Genomic_DNA"/>
</dbReference>
<sequence length="346" mass="36216">MPADLAAAIERMRREHLPVRLVRSAEEAAEAVEPTDQLLMIADGAIADAATLASLAAAEGPAVLTVGDGGHGDIYERIDAHARWAGAAVLDGALLRSTVAMLRDWDLQSTLLRRILQAAARQVPATGPVAILDAVDDLDTLERRILAAANASGAGWAERLLAPLERLLATLLIASPLAPAIPGYVALLATFAGAAAFAMNWLWTGFLLTLIATPLDGAAARLARVRMQGDPSESWWRHLLPYASALGLLGLAASLAPTIGWGIILVAAMTIAFLIAQGIELRGVAPAGRLLLAEPKGMTWLLLPFAAAGQWAGGIAVLMAYAVASFFWSQRQAHSGLTRNGTAETG</sequence>
<evidence type="ECO:0000256" key="1">
    <source>
        <dbReference type="SAM" id="Phobius"/>
    </source>
</evidence>
<feature type="transmembrane region" description="Helical" evidence="1">
    <location>
        <begin position="300"/>
        <end position="328"/>
    </location>
</feature>
<gene>
    <name evidence="2" type="ORF">FRZ32_13455</name>
</gene>
<dbReference type="AlphaFoldDB" id="A0A5C6TWD8"/>
<evidence type="ECO:0000313" key="2">
    <source>
        <dbReference type="EMBL" id="TXC64569.1"/>
    </source>
</evidence>
<proteinExistence type="predicted"/>
<feature type="transmembrane region" description="Helical" evidence="1">
    <location>
        <begin position="259"/>
        <end position="279"/>
    </location>
</feature>
<feature type="transmembrane region" description="Helical" evidence="1">
    <location>
        <begin position="167"/>
        <end position="195"/>
    </location>
</feature>
<dbReference type="Proteomes" id="UP000321249">
    <property type="component" value="Unassembled WGS sequence"/>
</dbReference>
<keyword evidence="1" id="KW-1133">Transmembrane helix</keyword>
<comment type="caution">
    <text evidence="2">The sequence shown here is derived from an EMBL/GenBank/DDBJ whole genome shotgun (WGS) entry which is preliminary data.</text>
</comment>
<organism evidence="2 3">
    <name type="scientific">Allosphingosinicella ginsenosidimutans</name>
    <dbReference type="NCBI Taxonomy" id="1176539"/>
    <lineage>
        <taxon>Bacteria</taxon>
        <taxon>Pseudomonadati</taxon>
        <taxon>Pseudomonadota</taxon>
        <taxon>Alphaproteobacteria</taxon>
        <taxon>Sphingomonadales</taxon>
        <taxon>Sphingomonadaceae</taxon>
        <taxon>Allosphingosinicella</taxon>
    </lineage>
</organism>
<name>A0A5C6TWD8_9SPHN</name>
<accession>A0A5C6TWD8</accession>
<protein>
    <submittedName>
        <fullName evidence="2">Uncharacterized protein</fullName>
    </submittedName>
</protein>
<keyword evidence="1" id="KW-0472">Membrane</keyword>